<evidence type="ECO:0000313" key="9">
    <source>
        <dbReference type="EMBL" id="MDV5823023.1"/>
    </source>
</evidence>
<keyword evidence="10" id="KW-1185">Reference proteome</keyword>
<dbReference type="InterPro" id="IPR009056">
    <property type="entry name" value="Cyt_c-like_dom"/>
</dbReference>
<proteinExistence type="predicted"/>
<organism evidence="9 10">
    <name type="scientific">Sphingobium naphthae</name>
    <dbReference type="NCBI Taxonomy" id="1886786"/>
    <lineage>
        <taxon>Bacteria</taxon>
        <taxon>Pseudomonadati</taxon>
        <taxon>Pseudomonadota</taxon>
        <taxon>Alphaproteobacteria</taxon>
        <taxon>Sphingomonadales</taxon>
        <taxon>Sphingomonadaceae</taxon>
        <taxon>Sphingobium</taxon>
    </lineage>
</organism>
<feature type="chain" id="PRO_5046983637" evidence="7">
    <location>
        <begin position="23"/>
        <end position="118"/>
    </location>
</feature>
<reference evidence="10" key="1">
    <citation type="journal article" date="2022" name="J Environ Chem Eng">
        <title>Biodegradation of petroleum oil using a constructed nonpathogenic and heavy metal-tolerant bacterial consortium isolated from marine sponges.</title>
        <authorList>
            <person name="Dechsakulwatana C."/>
            <person name="Rungsihiranrut A."/>
            <person name="Muangchinda C."/>
            <person name="Ningthoujam R."/>
            <person name="Klankeo P."/>
            <person name="Pinyakong O."/>
        </authorList>
    </citation>
    <scope>NUCLEOTIDE SEQUENCE [LARGE SCALE GENOMIC DNA]</scope>
    <source>
        <strain evidence="10">MO2-4</strain>
    </source>
</reference>
<comment type="caution">
    <text evidence="9">The sequence shown here is derived from an EMBL/GenBank/DDBJ whole genome shotgun (WGS) entry which is preliminary data.</text>
</comment>
<feature type="domain" description="Cytochrome c" evidence="8">
    <location>
        <begin position="19"/>
        <end position="118"/>
    </location>
</feature>
<keyword evidence="3 6" id="KW-0479">Metal-binding</keyword>
<dbReference type="RefSeq" id="WP_317516065.1">
    <property type="nucleotide sequence ID" value="NZ_JAPTHD010000001.1"/>
</dbReference>
<dbReference type="SUPFAM" id="SSF46626">
    <property type="entry name" value="Cytochrome c"/>
    <property type="match status" value="1"/>
</dbReference>
<keyword evidence="7" id="KW-0732">Signal</keyword>
<keyword evidence="2 6" id="KW-0349">Heme</keyword>
<evidence type="ECO:0000256" key="6">
    <source>
        <dbReference type="PROSITE-ProRule" id="PRU00433"/>
    </source>
</evidence>
<keyword evidence="4" id="KW-0249">Electron transport</keyword>
<evidence type="ECO:0000256" key="3">
    <source>
        <dbReference type="ARBA" id="ARBA00022723"/>
    </source>
</evidence>
<dbReference type="Gene3D" id="1.10.760.10">
    <property type="entry name" value="Cytochrome c-like domain"/>
    <property type="match status" value="1"/>
</dbReference>
<dbReference type="PROSITE" id="PS51007">
    <property type="entry name" value="CYTC"/>
    <property type="match status" value="1"/>
</dbReference>
<gene>
    <name evidence="9" type="ORF">O0R41_05355</name>
</gene>
<accession>A0ABU3ZU34</accession>
<dbReference type="PROSITE" id="PS51257">
    <property type="entry name" value="PROKAR_LIPOPROTEIN"/>
    <property type="match status" value="1"/>
</dbReference>
<dbReference type="PANTHER" id="PTHR11961">
    <property type="entry name" value="CYTOCHROME C"/>
    <property type="match status" value="1"/>
</dbReference>
<dbReference type="Pfam" id="PF00034">
    <property type="entry name" value="Cytochrom_C"/>
    <property type="match status" value="1"/>
</dbReference>
<sequence>MALRLTFTAALAALSCPTLAVAQPPADFGVCAACHATAPGKTSFGPNLRGVVGRKAASLPGYAYSAALKKSGISWNAKTLDTWLTNPQAMVKGTKMPFAGFSDPAKRKRVIDYLATLK</sequence>
<dbReference type="InterPro" id="IPR036909">
    <property type="entry name" value="Cyt_c-like_dom_sf"/>
</dbReference>
<dbReference type="Proteomes" id="UP001185984">
    <property type="component" value="Unassembled WGS sequence"/>
</dbReference>
<evidence type="ECO:0000259" key="8">
    <source>
        <dbReference type="PROSITE" id="PS51007"/>
    </source>
</evidence>
<dbReference type="PRINTS" id="PR00604">
    <property type="entry name" value="CYTCHRMECIAB"/>
</dbReference>
<evidence type="ECO:0000256" key="7">
    <source>
        <dbReference type="SAM" id="SignalP"/>
    </source>
</evidence>
<dbReference type="EMBL" id="JAPTHD010000001">
    <property type="protein sequence ID" value="MDV5823023.1"/>
    <property type="molecule type" value="Genomic_DNA"/>
</dbReference>
<evidence type="ECO:0000313" key="10">
    <source>
        <dbReference type="Proteomes" id="UP001185984"/>
    </source>
</evidence>
<evidence type="ECO:0000256" key="2">
    <source>
        <dbReference type="ARBA" id="ARBA00022617"/>
    </source>
</evidence>
<evidence type="ECO:0000256" key="4">
    <source>
        <dbReference type="ARBA" id="ARBA00022982"/>
    </source>
</evidence>
<feature type="signal peptide" evidence="7">
    <location>
        <begin position="1"/>
        <end position="22"/>
    </location>
</feature>
<protein>
    <submittedName>
        <fullName evidence="9">C-type cytochrome</fullName>
    </submittedName>
</protein>
<dbReference type="InterPro" id="IPR002327">
    <property type="entry name" value="Cyt_c_1A/1B"/>
</dbReference>
<evidence type="ECO:0000256" key="5">
    <source>
        <dbReference type="ARBA" id="ARBA00023004"/>
    </source>
</evidence>
<keyword evidence="5 6" id="KW-0408">Iron</keyword>
<name>A0ABU3ZU34_9SPHN</name>
<keyword evidence="1" id="KW-0813">Transport</keyword>
<evidence type="ECO:0000256" key="1">
    <source>
        <dbReference type="ARBA" id="ARBA00022448"/>
    </source>
</evidence>